<dbReference type="PANTHER" id="PTHR43298:SF2">
    <property type="entry name" value="FMN_FAD EXPORTER YEEO-RELATED"/>
    <property type="match status" value="1"/>
</dbReference>
<evidence type="ECO:0000256" key="10">
    <source>
        <dbReference type="SAM" id="Phobius"/>
    </source>
</evidence>
<feature type="transmembrane region" description="Helical" evidence="10">
    <location>
        <begin position="320"/>
        <end position="341"/>
    </location>
</feature>
<dbReference type="GO" id="GO:0042910">
    <property type="term" value="F:xenobiotic transmembrane transporter activity"/>
    <property type="evidence" value="ECO:0007669"/>
    <property type="project" value="InterPro"/>
</dbReference>
<dbReference type="PANTHER" id="PTHR43298">
    <property type="entry name" value="MULTIDRUG RESISTANCE PROTEIN NORM-RELATED"/>
    <property type="match status" value="1"/>
</dbReference>
<sequence length="458" mass="49075">MGTVMKKSGQVDMLHGPLFGKILVFSVPLIASGILQQSFNAVDVAIIGRYSTTQAIAAVGSNGPIISILVNLFLGIAVGANVVIANYLGQRHDEAVRRSVSTVAVVSLVSGFILLVLGALLARPILEAMSAPADVIDLAKEYLTIYFCGMPFMMVYNFGSAVFRSVGDTKLPFYSLLVATLCNLVLDWVFVAVFDMGVAGVAWGTVISNGVNAAIIVFFLTREAEPVTLSITRWSVSVPDLKKMLQIGVPAGLQGMVFSVSNIFIQSAINRFGADAIAGSSAALTYEAYCYYVVVAFCAATIAFAGQNYGAGLYDRCKRVAAICMFYSVAVCGVANFLIVWQQQACIGVFTSDAAVVHYASVRFHTVLVFQSLASSYEIAGAYMRGLGYSLTPMLLTVFGTCVLRLGWVYLFPRIDYSFRTLMVIYPVTWAVTGLAVITAAVMVQRKAFALKGSRAGL</sequence>
<evidence type="ECO:0000256" key="5">
    <source>
        <dbReference type="ARBA" id="ARBA00022692"/>
    </source>
</evidence>
<evidence type="ECO:0000256" key="2">
    <source>
        <dbReference type="ARBA" id="ARBA00022448"/>
    </source>
</evidence>
<dbReference type="InterPro" id="IPR002528">
    <property type="entry name" value="MATE_fam"/>
</dbReference>
<evidence type="ECO:0000256" key="4">
    <source>
        <dbReference type="ARBA" id="ARBA00022475"/>
    </source>
</evidence>
<comment type="subcellular location">
    <subcellularLocation>
        <location evidence="1">Cell membrane</location>
        <topology evidence="1">Multi-pass membrane protein</topology>
    </subcellularLocation>
</comment>
<organism evidence="11 12">
    <name type="scientific">Duncaniella freteri</name>
    <dbReference type="NCBI Taxonomy" id="2530391"/>
    <lineage>
        <taxon>Bacteria</taxon>
        <taxon>Pseudomonadati</taxon>
        <taxon>Bacteroidota</taxon>
        <taxon>Bacteroidia</taxon>
        <taxon>Bacteroidales</taxon>
        <taxon>Muribaculaceae</taxon>
        <taxon>Duncaniella</taxon>
    </lineage>
</organism>
<keyword evidence="7" id="KW-0406">Ion transport</keyword>
<feature type="transmembrane region" description="Helical" evidence="10">
    <location>
        <begin position="65"/>
        <end position="88"/>
    </location>
</feature>
<keyword evidence="12" id="KW-1185">Reference proteome</keyword>
<keyword evidence="6 10" id="KW-1133">Transmembrane helix</keyword>
<gene>
    <name evidence="11" type="ORF">EZ315_06515</name>
</gene>
<dbReference type="Proteomes" id="UP000297635">
    <property type="component" value="Unassembled WGS sequence"/>
</dbReference>
<evidence type="ECO:0000256" key="3">
    <source>
        <dbReference type="ARBA" id="ARBA00022449"/>
    </source>
</evidence>
<feature type="transmembrane region" description="Helical" evidence="10">
    <location>
        <begin position="247"/>
        <end position="269"/>
    </location>
</feature>
<dbReference type="PIRSF" id="PIRSF006603">
    <property type="entry name" value="DinF"/>
    <property type="match status" value="1"/>
</dbReference>
<keyword evidence="8 10" id="KW-0472">Membrane</keyword>
<feature type="transmembrane region" description="Helical" evidence="10">
    <location>
        <begin position="391"/>
        <end position="412"/>
    </location>
</feature>
<dbReference type="GO" id="GO:0005886">
    <property type="term" value="C:plasma membrane"/>
    <property type="evidence" value="ECO:0007669"/>
    <property type="project" value="UniProtKB-SubCell"/>
</dbReference>
<comment type="caution">
    <text evidence="11">The sequence shown here is derived from an EMBL/GenBank/DDBJ whole genome shotgun (WGS) entry which is preliminary data.</text>
</comment>
<accession>A0A4Z0VAJ6</accession>
<evidence type="ECO:0000256" key="8">
    <source>
        <dbReference type="ARBA" id="ARBA00023136"/>
    </source>
</evidence>
<feature type="transmembrane region" description="Helical" evidence="10">
    <location>
        <begin position="289"/>
        <end position="308"/>
    </location>
</feature>
<feature type="transmembrane region" description="Helical" evidence="10">
    <location>
        <begin position="171"/>
        <end position="194"/>
    </location>
</feature>
<dbReference type="InterPro" id="IPR050222">
    <property type="entry name" value="MATE_MdtK"/>
</dbReference>
<evidence type="ECO:0000313" key="12">
    <source>
        <dbReference type="Proteomes" id="UP000297635"/>
    </source>
</evidence>
<protein>
    <recommendedName>
        <fullName evidence="9">Multidrug-efflux transporter</fullName>
    </recommendedName>
</protein>
<dbReference type="GO" id="GO:0006811">
    <property type="term" value="P:monoatomic ion transport"/>
    <property type="evidence" value="ECO:0007669"/>
    <property type="project" value="UniProtKB-KW"/>
</dbReference>
<evidence type="ECO:0000256" key="1">
    <source>
        <dbReference type="ARBA" id="ARBA00004651"/>
    </source>
</evidence>
<keyword evidence="4" id="KW-1003">Cell membrane</keyword>
<dbReference type="GO" id="GO:0015297">
    <property type="term" value="F:antiporter activity"/>
    <property type="evidence" value="ECO:0007669"/>
    <property type="project" value="UniProtKB-KW"/>
</dbReference>
<proteinExistence type="predicted"/>
<keyword evidence="3" id="KW-0050">Antiport</keyword>
<evidence type="ECO:0000256" key="7">
    <source>
        <dbReference type="ARBA" id="ARBA00023065"/>
    </source>
</evidence>
<feature type="transmembrane region" description="Helical" evidence="10">
    <location>
        <begin position="100"/>
        <end position="122"/>
    </location>
</feature>
<dbReference type="EMBL" id="SJSA01000001">
    <property type="protein sequence ID" value="TGG40350.1"/>
    <property type="molecule type" value="Genomic_DNA"/>
</dbReference>
<dbReference type="AlphaFoldDB" id="A0A4Z0VAJ6"/>
<keyword evidence="2" id="KW-0813">Transport</keyword>
<dbReference type="NCBIfam" id="TIGR00797">
    <property type="entry name" value="matE"/>
    <property type="match status" value="1"/>
</dbReference>
<feature type="transmembrane region" description="Helical" evidence="10">
    <location>
        <begin position="142"/>
        <end position="159"/>
    </location>
</feature>
<evidence type="ECO:0000313" key="11">
    <source>
        <dbReference type="EMBL" id="TGG40350.1"/>
    </source>
</evidence>
<dbReference type="InterPro" id="IPR048279">
    <property type="entry name" value="MdtK-like"/>
</dbReference>
<dbReference type="CDD" id="cd13138">
    <property type="entry name" value="MATE_yoeA_like"/>
    <property type="match status" value="1"/>
</dbReference>
<dbReference type="Pfam" id="PF01554">
    <property type="entry name" value="MatE"/>
    <property type="match status" value="2"/>
</dbReference>
<evidence type="ECO:0000256" key="9">
    <source>
        <dbReference type="ARBA" id="ARBA00031636"/>
    </source>
</evidence>
<evidence type="ECO:0000256" key="6">
    <source>
        <dbReference type="ARBA" id="ARBA00022989"/>
    </source>
</evidence>
<name>A0A4Z0VAJ6_9BACT</name>
<reference evidence="11 12" key="1">
    <citation type="submission" date="2019-02" db="EMBL/GenBank/DDBJ databases">
        <title>Isolation and identification of novel species under the genus Muribaculum.</title>
        <authorList>
            <person name="Miyake S."/>
            <person name="Ding Y."/>
            <person name="Low A."/>
            <person name="Soh M."/>
            <person name="Seedorf H."/>
        </authorList>
    </citation>
    <scope>NUCLEOTIDE SEQUENCE [LARGE SCALE GENOMIC DNA]</scope>
    <source>
        <strain evidence="11 12">TLL-A3</strain>
    </source>
</reference>
<keyword evidence="5 10" id="KW-0812">Transmembrane</keyword>
<feature type="transmembrane region" description="Helical" evidence="10">
    <location>
        <begin position="200"/>
        <end position="220"/>
    </location>
</feature>
<feature type="transmembrane region" description="Helical" evidence="10">
    <location>
        <begin position="424"/>
        <end position="444"/>
    </location>
</feature>